<keyword evidence="4 7" id="KW-0811">Translocation</keyword>
<dbReference type="GO" id="GO:0000973">
    <property type="term" value="P:post-transcriptional tethering of RNA polymerase II gene DNA at nuclear periphery"/>
    <property type="evidence" value="ECO:0000318"/>
    <property type="project" value="GO_Central"/>
</dbReference>
<dbReference type="Proteomes" id="UP000036987">
    <property type="component" value="Unassembled WGS sequence"/>
</dbReference>
<comment type="subcellular location">
    <subcellularLocation>
        <location evidence="7">Nucleus</location>
        <location evidence="7">Nuclear pore complex</location>
    </subcellularLocation>
    <subcellularLocation>
        <location evidence="7">Nucleus membrane</location>
    </subcellularLocation>
</comment>
<accession>A0A0K9NNK6</accession>
<dbReference type="GO" id="GO:0031965">
    <property type="term" value="C:nuclear membrane"/>
    <property type="evidence" value="ECO:0007669"/>
    <property type="project" value="UniProtKB-SubCell"/>
</dbReference>
<dbReference type="Gene3D" id="1.20.190.50">
    <property type="match status" value="1"/>
</dbReference>
<dbReference type="OrthoDB" id="3098at2759"/>
<dbReference type="PANTHER" id="PTHR13003:SF2">
    <property type="entry name" value="NUCLEAR PORE COMPLEX PROTEIN NUP107"/>
    <property type="match status" value="1"/>
</dbReference>
<sequence length="1073" mass="122220">MDYTPSLFDPEINTSREKYRRYGKMQSSSSTPPIHEGFDAKFRENNFFFNGSDTTTNIQNPDNAALVLDDLKQEIENQEFDGFEASAFRPPDSLRRISGFEPISALKTIKQEDDLFTDSGESIFSLFASLLDSAIQGLMPFADLILHFKNTCRKISESFRFGDTGKHRIVEDKLMRQKAQLLLDEAASWSLLWHIFGKGNEGIPDNLILNPSTSHQEVCQFFVSDMTAQLCVRIVLWLEELASEALDLEKKIKGAHVGSYLPSSGIWHHTQRYLKKKKNDPSIVKHLDFDAPTRESAQEFSDDKKQDESLLEDIWILLRAGRKDEACELCRSAGQPWRTAILCPFGGLDQFPSVEALQKNENTKSLQAFELESGIGHQWLLWKWSSFCASEKIAELDGGKYEMAIFASQCSNLKRILPVCTDWESACWALAKSWLDVQVDLVLAQFQQGSSCDVKSFEDSVNGLIQQGIGNSQYSSESWPHHVLEQQPHDISSLIQKLHSSDIVHEAVSRASKDQHRQIEMNLMNVDIANLLDLLWSWVSPSEDIQNVLRPHGDPQMICFSAHLVIVLRYLLADEMDDNLKEKSLTIGDLIIYMYAMVLFSKQHEELVGIYASQLASHRCIDLFVQMMELRLNDSVQVKYKIFLSAMVLPFSSEVDEKACFEEIIERVLSRSREITYTDLDERFSNVAEQHRIQSLQKAKAVQWLCFTPPTTLTNFEMVNAKLLLKALMHCNILFREFALISMWRIPKFPVGAHMLLSFLAEPLKQPTDTLLSLEEHNIYENMQELEDWREYYTYDATYRNWLKIELENADVAPGELSVEEKDRAIDVARDTLNSSLKLLLRKKFPWLTTSEICPYKSTDDVFIELQATAMLCQPSGECLCPDATLCTALSSALYSSICEEDVFKRHLTVNVAISPEDKFCVGLSMRCTAVDGDGLGLHESNDGGLLATILASAFKGELSRFQPGVTLEISRLDAWYSNNDCLEYPATYVVRGLCRKCCLPEMILRCMQISVSLCENGDSTDCRSQLIELVADSELGFFSLFSQQQMQEFIRFERECTLFRMQFQEDSSMNEA</sequence>
<evidence type="ECO:0000313" key="8">
    <source>
        <dbReference type="EMBL" id="KMZ57642.1"/>
    </source>
</evidence>
<keyword evidence="7" id="KW-0472">Membrane</keyword>
<evidence type="ECO:0000256" key="1">
    <source>
        <dbReference type="ARBA" id="ARBA00022448"/>
    </source>
</evidence>
<comment type="function">
    <text evidence="7">Functions as a component of the nuclear pore complex (NPC).</text>
</comment>
<name>A0A0K9NNK6_ZOSMR</name>
<dbReference type="GO" id="GO:0006406">
    <property type="term" value="P:mRNA export from nucleus"/>
    <property type="evidence" value="ECO:0000318"/>
    <property type="project" value="GO_Central"/>
</dbReference>
<evidence type="ECO:0000256" key="6">
    <source>
        <dbReference type="ARBA" id="ARBA00023242"/>
    </source>
</evidence>
<keyword evidence="2" id="KW-0509">mRNA transport</keyword>
<reference evidence="9" key="1">
    <citation type="journal article" date="2016" name="Nature">
        <title>The genome of the seagrass Zostera marina reveals angiosperm adaptation to the sea.</title>
        <authorList>
            <person name="Olsen J.L."/>
            <person name="Rouze P."/>
            <person name="Verhelst B."/>
            <person name="Lin Y.-C."/>
            <person name="Bayer T."/>
            <person name="Collen J."/>
            <person name="Dattolo E."/>
            <person name="De Paoli E."/>
            <person name="Dittami S."/>
            <person name="Maumus F."/>
            <person name="Michel G."/>
            <person name="Kersting A."/>
            <person name="Lauritano C."/>
            <person name="Lohaus R."/>
            <person name="Toepel M."/>
            <person name="Tonon T."/>
            <person name="Vanneste K."/>
            <person name="Amirebrahimi M."/>
            <person name="Brakel J."/>
            <person name="Bostroem C."/>
            <person name="Chovatia M."/>
            <person name="Grimwood J."/>
            <person name="Jenkins J.W."/>
            <person name="Jueterbock A."/>
            <person name="Mraz A."/>
            <person name="Stam W.T."/>
            <person name="Tice H."/>
            <person name="Bornberg-Bauer E."/>
            <person name="Green P.J."/>
            <person name="Pearson G.A."/>
            <person name="Procaccini G."/>
            <person name="Duarte C.M."/>
            <person name="Schmutz J."/>
            <person name="Reusch T.B.H."/>
            <person name="Van de Peer Y."/>
        </authorList>
    </citation>
    <scope>NUCLEOTIDE SEQUENCE [LARGE SCALE GENOMIC DNA]</scope>
    <source>
        <strain evidence="9">cv. Finnish</strain>
    </source>
</reference>
<evidence type="ECO:0000256" key="5">
    <source>
        <dbReference type="ARBA" id="ARBA00023132"/>
    </source>
</evidence>
<dbReference type="PANTHER" id="PTHR13003">
    <property type="entry name" value="NUP107-RELATED"/>
    <property type="match status" value="1"/>
</dbReference>
<dbReference type="AlphaFoldDB" id="A0A0K9NNK6"/>
<keyword evidence="9" id="KW-1185">Reference proteome</keyword>
<gene>
    <name evidence="8" type="ORF">ZOSMA_83G00150</name>
</gene>
<evidence type="ECO:0000256" key="2">
    <source>
        <dbReference type="ARBA" id="ARBA00022816"/>
    </source>
</evidence>
<organism evidence="8 9">
    <name type="scientific">Zostera marina</name>
    <name type="common">Eelgrass</name>
    <dbReference type="NCBI Taxonomy" id="29655"/>
    <lineage>
        <taxon>Eukaryota</taxon>
        <taxon>Viridiplantae</taxon>
        <taxon>Streptophyta</taxon>
        <taxon>Embryophyta</taxon>
        <taxon>Tracheophyta</taxon>
        <taxon>Spermatophyta</taxon>
        <taxon>Magnoliopsida</taxon>
        <taxon>Liliopsida</taxon>
        <taxon>Zosteraceae</taxon>
        <taxon>Zostera</taxon>
    </lineage>
</organism>
<dbReference type="GO" id="GO:0031080">
    <property type="term" value="C:nuclear pore outer ring"/>
    <property type="evidence" value="ECO:0000318"/>
    <property type="project" value="GO_Central"/>
</dbReference>
<keyword evidence="5 7" id="KW-0906">Nuclear pore complex</keyword>
<dbReference type="GO" id="GO:0017056">
    <property type="term" value="F:structural constituent of nuclear pore"/>
    <property type="evidence" value="ECO:0000318"/>
    <property type="project" value="GO_Central"/>
</dbReference>
<dbReference type="GO" id="GO:0006606">
    <property type="term" value="P:protein import into nucleus"/>
    <property type="evidence" value="ECO:0000318"/>
    <property type="project" value="GO_Central"/>
</dbReference>
<comment type="similarity">
    <text evidence="7">Belongs to the nucleoporin Nup84/Nup107 family.</text>
</comment>
<evidence type="ECO:0000256" key="4">
    <source>
        <dbReference type="ARBA" id="ARBA00023010"/>
    </source>
</evidence>
<dbReference type="Pfam" id="PF04121">
    <property type="entry name" value="Nup84_Nup100"/>
    <property type="match status" value="1"/>
</dbReference>
<dbReference type="Gene3D" id="1.10.3450.20">
    <property type="match status" value="1"/>
</dbReference>
<proteinExistence type="inferred from homology"/>
<evidence type="ECO:0000256" key="3">
    <source>
        <dbReference type="ARBA" id="ARBA00022927"/>
    </source>
</evidence>
<dbReference type="EMBL" id="LFYR01002038">
    <property type="protein sequence ID" value="KMZ57642.1"/>
    <property type="molecule type" value="Genomic_DNA"/>
</dbReference>
<protein>
    <recommendedName>
        <fullName evidence="7">Nuclear pore complex protein</fullName>
    </recommendedName>
</protein>
<dbReference type="STRING" id="29655.A0A0K9NNK6"/>
<comment type="subunit">
    <text evidence="7">Part of the nuclear pore complex (NPC).</text>
</comment>
<evidence type="ECO:0000313" key="9">
    <source>
        <dbReference type="Proteomes" id="UP000036987"/>
    </source>
</evidence>
<keyword evidence="1 7" id="KW-0813">Transport</keyword>
<keyword evidence="6 7" id="KW-0539">Nucleus</keyword>
<evidence type="ECO:0000256" key="7">
    <source>
        <dbReference type="RuleBase" id="RU365072"/>
    </source>
</evidence>
<comment type="caution">
    <text evidence="8">The sequence shown here is derived from an EMBL/GenBank/DDBJ whole genome shotgun (WGS) entry which is preliminary data.</text>
</comment>
<keyword evidence="3" id="KW-0653">Protein transport</keyword>
<dbReference type="InterPro" id="IPR007252">
    <property type="entry name" value="Nup84/Nup107"/>
</dbReference>
<dbReference type="OMA" id="EEDMPHE"/>